<dbReference type="InterPro" id="IPR006103">
    <property type="entry name" value="Glyco_hydro_2_cat"/>
</dbReference>
<evidence type="ECO:0000313" key="3">
    <source>
        <dbReference type="EMBL" id="MCL6274546.1"/>
    </source>
</evidence>
<reference evidence="3 4" key="1">
    <citation type="submission" date="2022-05" db="EMBL/GenBank/DDBJ databases">
        <authorList>
            <person name="Park J.-S."/>
        </authorList>
    </citation>
    <scope>NUCLEOTIDE SEQUENCE [LARGE SCALE GENOMIC DNA]</scope>
    <source>
        <strain evidence="3 4">2012CJ35-5</strain>
    </source>
</reference>
<feature type="signal peptide" evidence="1">
    <location>
        <begin position="1"/>
        <end position="19"/>
    </location>
</feature>
<dbReference type="Gene3D" id="3.20.20.80">
    <property type="entry name" value="Glycosidases"/>
    <property type="match status" value="1"/>
</dbReference>
<keyword evidence="3" id="KW-0326">Glycosidase</keyword>
<comment type="caution">
    <text evidence="3">The sequence shown here is derived from an EMBL/GenBank/DDBJ whole genome shotgun (WGS) entry which is preliminary data.</text>
</comment>
<dbReference type="SUPFAM" id="SSF51445">
    <property type="entry name" value="(Trans)glycosidases"/>
    <property type="match status" value="1"/>
</dbReference>
<sequence length="1061" mass="119381">MKKIVLQLLLVLFSTGIYAQTGQVQVVQDGEGMKLVVNGEDFMINGMNWDYIPIGTNTVNANFWTKSDDVIRAGLDHEMSLLKNMGVNVIRQYTGVPAKWIQYIYENYGIYTMLNHSFGRYGLTLNGVWTPVTIYDDPTTMDFLMTEMKELVEGYKDTPGLLLYLLGNENNYGLFWAGAETEDFPDDEGRIQFIGESRGRPMYRLMNEAAKMMKSMDTSHPVAICNGDVLFIDIVAEECKDVDIYGTNTYRGVSFGDMFQVVKDKLNKPVMFTEFGADAFSAVENKEDQYSQAYYMVGNWKEIYENAAGVGNVGNSIGGFTFQFSDGWWKYGFDDRKNADVHDNNASWSNGGYARDLPAEGENNMNEEWFGICAKGATNPRGLYELYPRAAYYALKEAHQLNPYDDGVDQAFVSNYFDNIQLMDAVLKARGDKAALTGEQSNLLRISNLQAKFSTFSTGGSLLTTPDNADPDDPNTFPNQLGFDHMQSYFIGVEGNPAPNMRAEVNVNVVGNVAQNPINEIFYENNSRPLEVNTDQGNVLVQDVNRIRVYNAEFEWKAKNFDLRGFYRTGHYHWGYEGDFFGLYPEANYGPNLDIYNGEILGAEVDGKGVLKGLKAAVGPQLWWGANPTMLFKYKRHLGKFDVTGIYHRDFETDITFDENGRRVLDVNQVRSGVIPPWPTERATIAIEREFGKFGVMLGGIWAGNPLNGSTFQDVRGTTGNYVVFEDQVQASDNWGGKIKLTYEAGKFNWYGQAASMGLVANGGADQTLTFTGWKLKDTGSGNQVNFLTGFTYATGNFQIAPNFLWQKPLVDAMPNDVTAPGRLRNIIDDPFSVRGNRETTGGEILLTFDPTPGTWMYEWDNDRAEDAKFAMNLGFVYRHLPTTQDAHIGFLANRQFFAFPNSAPAEDLWEIHSRMVSKVSPDLGIIGNFYYGNGQGNGDSDRLIKRFGGDIRAIYKNMKFRTHVKVNDWGPFDYHRDFNLTFPLQLMLDVSTTLGKPDWFILPSTQVGIRGIWRSLDEFSPRYAPNAALEFANEPIISPVGFDNGSEWEIMTYIHINIGK</sequence>
<name>A0ABT0PTE5_9FLAO</name>
<feature type="chain" id="PRO_5046113175" evidence="1">
    <location>
        <begin position="20"/>
        <end position="1061"/>
    </location>
</feature>
<gene>
    <name evidence="3" type="ORF">M3P19_11030</name>
</gene>
<dbReference type="RefSeq" id="WP_249657723.1">
    <property type="nucleotide sequence ID" value="NZ_JAMFMA010000002.1"/>
</dbReference>
<proteinExistence type="predicted"/>
<dbReference type="GO" id="GO:0016798">
    <property type="term" value="F:hydrolase activity, acting on glycosyl bonds"/>
    <property type="evidence" value="ECO:0007669"/>
    <property type="project" value="UniProtKB-KW"/>
</dbReference>
<accession>A0ABT0PTE5</accession>
<dbReference type="EMBL" id="JAMFMA010000002">
    <property type="protein sequence ID" value="MCL6274546.1"/>
    <property type="molecule type" value="Genomic_DNA"/>
</dbReference>
<feature type="domain" description="Glycoside hydrolase family 2 catalytic" evidence="2">
    <location>
        <begin position="34"/>
        <end position="282"/>
    </location>
</feature>
<dbReference type="InterPro" id="IPR017853">
    <property type="entry name" value="GH"/>
</dbReference>
<keyword evidence="1" id="KW-0732">Signal</keyword>
<evidence type="ECO:0000259" key="2">
    <source>
        <dbReference type="Pfam" id="PF02836"/>
    </source>
</evidence>
<evidence type="ECO:0000313" key="4">
    <source>
        <dbReference type="Proteomes" id="UP001203607"/>
    </source>
</evidence>
<keyword evidence="3" id="KW-0378">Hydrolase</keyword>
<evidence type="ECO:0000256" key="1">
    <source>
        <dbReference type="SAM" id="SignalP"/>
    </source>
</evidence>
<keyword evidence="4" id="KW-1185">Reference proteome</keyword>
<dbReference type="Pfam" id="PF02836">
    <property type="entry name" value="Glyco_hydro_2_C"/>
    <property type="match status" value="1"/>
</dbReference>
<organism evidence="3 4">
    <name type="scientific">Flagellimonas spongiicola</name>
    <dbReference type="NCBI Taxonomy" id="2942208"/>
    <lineage>
        <taxon>Bacteria</taxon>
        <taxon>Pseudomonadati</taxon>
        <taxon>Bacteroidota</taxon>
        <taxon>Flavobacteriia</taxon>
        <taxon>Flavobacteriales</taxon>
        <taxon>Flavobacteriaceae</taxon>
        <taxon>Flagellimonas</taxon>
    </lineage>
</organism>
<protein>
    <submittedName>
        <fullName evidence="3">Glycosidase</fullName>
    </submittedName>
</protein>
<dbReference type="Proteomes" id="UP001203607">
    <property type="component" value="Unassembled WGS sequence"/>
</dbReference>